<evidence type="ECO:0000256" key="10">
    <source>
        <dbReference type="ARBA" id="ARBA00023157"/>
    </source>
</evidence>
<dbReference type="PROSITE" id="PS50998">
    <property type="entry name" value="GLA_2"/>
    <property type="match status" value="1"/>
</dbReference>
<evidence type="ECO:0000256" key="11">
    <source>
        <dbReference type="ARBA" id="ARBA00023188"/>
    </source>
</evidence>
<feature type="domain" description="Gla" evidence="13">
    <location>
        <begin position="89"/>
        <end position="135"/>
    </location>
</feature>
<dbReference type="GO" id="GO:0005576">
    <property type="term" value="C:extracellular region"/>
    <property type="evidence" value="ECO:0007669"/>
    <property type="project" value="UniProtKB-SubCell"/>
</dbReference>
<evidence type="ECO:0000256" key="3">
    <source>
        <dbReference type="ARBA" id="ARBA00017145"/>
    </source>
</evidence>
<comment type="subcellular location">
    <subcellularLocation>
        <location evidence="1">Secreted</location>
    </subcellularLocation>
</comment>
<organism evidence="14 15">
    <name type="scientific">Hucho hucho</name>
    <name type="common">huchen</name>
    <dbReference type="NCBI Taxonomy" id="62062"/>
    <lineage>
        <taxon>Eukaryota</taxon>
        <taxon>Metazoa</taxon>
        <taxon>Chordata</taxon>
        <taxon>Craniata</taxon>
        <taxon>Vertebrata</taxon>
        <taxon>Euteleostomi</taxon>
        <taxon>Actinopterygii</taxon>
        <taxon>Neopterygii</taxon>
        <taxon>Teleostei</taxon>
        <taxon>Protacanthopterygii</taxon>
        <taxon>Salmoniformes</taxon>
        <taxon>Salmonidae</taxon>
        <taxon>Salmoninae</taxon>
        <taxon>Hucho</taxon>
    </lineage>
</organism>
<feature type="region of interest" description="Disordered" evidence="12">
    <location>
        <begin position="76"/>
        <end position="107"/>
    </location>
</feature>
<comment type="similarity">
    <text evidence="2">Belongs to the osteocalcin/matrix Gla protein family.</text>
</comment>
<dbReference type="InterPro" id="IPR035972">
    <property type="entry name" value="GLA-like_dom_SF"/>
</dbReference>
<reference evidence="14" key="2">
    <citation type="submission" date="2025-08" db="UniProtKB">
        <authorList>
            <consortium name="Ensembl"/>
        </authorList>
    </citation>
    <scope>IDENTIFICATION</scope>
</reference>
<evidence type="ECO:0000256" key="9">
    <source>
        <dbReference type="ARBA" id="ARBA00022855"/>
    </source>
</evidence>
<evidence type="ECO:0000313" key="14">
    <source>
        <dbReference type="Ensembl" id="ENSHHUP00000004180.1"/>
    </source>
</evidence>
<keyword evidence="5" id="KW-0301">Gamma-carboxyglutamic acid</keyword>
<evidence type="ECO:0000259" key="13">
    <source>
        <dbReference type="PROSITE" id="PS50998"/>
    </source>
</evidence>
<dbReference type="InterPro" id="IPR027118">
    <property type="entry name" value="MGP"/>
</dbReference>
<dbReference type="GeneTree" id="ENSGT00390000003753"/>
<evidence type="ECO:0000256" key="12">
    <source>
        <dbReference type="SAM" id="MobiDB-lite"/>
    </source>
</evidence>
<dbReference type="PANTHER" id="PTHR10109:SF0">
    <property type="entry name" value="MATRIX GLA PROTEIN"/>
    <property type="match status" value="1"/>
</dbReference>
<keyword evidence="15" id="KW-1185">Reference proteome</keyword>
<proteinExistence type="inferred from homology"/>
<keyword evidence="9" id="KW-0892">Osteogenesis</keyword>
<evidence type="ECO:0000256" key="2">
    <source>
        <dbReference type="ARBA" id="ARBA00008850"/>
    </source>
</evidence>
<keyword evidence="10" id="KW-1015">Disulfide bond</keyword>
<dbReference type="Proteomes" id="UP000314982">
    <property type="component" value="Unassembled WGS sequence"/>
</dbReference>
<keyword evidence="6" id="KW-0964">Secreted</keyword>
<name>A0A4W5K1B2_9TELE</name>
<keyword evidence="7" id="KW-0597">Phosphoprotein</keyword>
<dbReference type="InterPro" id="IPR000294">
    <property type="entry name" value="GLA_domain"/>
</dbReference>
<evidence type="ECO:0000313" key="15">
    <source>
        <dbReference type="Proteomes" id="UP000314982"/>
    </source>
</evidence>
<dbReference type="GO" id="GO:0051216">
    <property type="term" value="P:cartilage development"/>
    <property type="evidence" value="ECO:0007669"/>
    <property type="project" value="UniProtKB-KW"/>
</dbReference>
<dbReference type="PANTHER" id="PTHR10109">
    <property type="entry name" value="MATRIX GLA PROTEIN"/>
    <property type="match status" value="1"/>
</dbReference>
<dbReference type="InterPro" id="IPR058704">
    <property type="entry name" value="BGLAP-like_C"/>
</dbReference>
<dbReference type="Ensembl" id="ENSHHUT00000004313.1">
    <property type="protein sequence ID" value="ENSHHUP00000004180.1"/>
    <property type="gene ID" value="ENSHHUG00000002588.1"/>
</dbReference>
<evidence type="ECO:0000256" key="5">
    <source>
        <dbReference type="ARBA" id="ARBA00022479"/>
    </source>
</evidence>
<evidence type="ECO:0000256" key="6">
    <source>
        <dbReference type="ARBA" id="ARBA00022525"/>
    </source>
</evidence>
<evidence type="ECO:0000256" key="8">
    <source>
        <dbReference type="ARBA" id="ARBA00022782"/>
    </source>
</evidence>
<dbReference type="STRING" id="62062.ENSHHUP00000004180"/>
<sequence>GLSSSVWPCVSPSLSASATVHLYKSTLCQLRIFLVNLVIYSDKSLITFPFFSTDSQESTESFEDVFVSPYRANSFISPQSPQRGSAYNTPSRGSTYRRTMKSPAERRSETCEDYSPCRFFAHRYGYQLAYQRYFGARNPGTTWTRGV</sequence>
<dbReference type="GO" id="GO:0005509">
    <property type="term" value="F:calcium ion binding"/>
    <property type="evidence" value="ECO:0007669"/>
    <property type="project" value="InterPro"/>
</dbReference>
<dbReference type="GO" id="GO:0031012">
    <property type="term" value="C:extracellular matrix"/>
    <property type="evidence" value="ECO:0007669"/>
    <property type="project" value="InterPro"/>
</dbReference>
<keyword evidence="4" id="KW-0217">Developmental protein</keyword>
<dbReference type="AlphaFoldDB" id="A0A4W5K1B2"/>
<evidence type="ECO:0000256" key="1">
    <source>
        <dbReference type="ARBA" id="ARBA00004613"/>
    </source>
</evidence>
<dbReference type="SUPFAM" id="SSF57630">
    <property type="entry name" value="GLA-domain"/>
    <property type="match status" value="1"/>
</dbReference>
<dbReference type="Pfam" id="PF25890">
    <property type="entry name" value="BGLAP_C"/>
    <property type="match status" value="1"/>
</dbReference>
<keyword evidence="8" id="KW-0221">Differentiation</keyword>
<reference evidence="14" key="3">
    <citation type="submission" date="2025-09" db="UniProtKB">
        <authorList>
            <consortium name="Ensembl"/>
        </authorList>
    </citation>
    <scope>IDENTIFICATION</scope>
</reference>
<accession>A0A4W5K1B2</accession>
<reference evidence="15" key="1">
    <citation type="submission" date="2018-06" db="EMBL/GenBank/DDBJ databases">
        <title>Genome assembly of Danube salmon.</title>
        <authorList>
            <person name="Macqueen D.J."/>
            <person name="Gundappa M.K."/>
        </authorList>
    </citation>
    <scope>NUCLEOTIDE SEQUENCE [LARGE SCALE GENOMIC DNA]</scope>
</reference>
<keyword evidence="11" id="KW-0891">Chondrogenesis</keyword>
<feature type="compositionally biased region" description="Polar residues" evidence="12">
    <location>
        <begin position="76"/>
        <end position="97"/>
    </location>
</feature>
<dbReference type="GO" id="GO:0030154">
    <property type="term" value="P:cell differentiation"/>
    <property type="evidence" value="ECO:0007669"/>
    <property type="project" value="UniProtKB-KW"/>
</dbReference>
<dbReference type="GO" id="GO:0001503">
    <property type="term" value="P:ossification"/>
    <property type="evidence" value="ECO:0007669"/>
    <property type="project" value="UniProtKB-KW"/>
</dbReference>
<evidence type="ECO:0000256" key="7">
    <source>
        <dbReference type="ARBA" id="ARBA00022553"/>
    </source>
</evidence>
<protein>
    <recommendedName>
        <fullName evidence="3">Matrix Gla protein</fullName>
    </recommendedName>
</protein>
<evidence type="ECO:0000256" key="4">
    <source>
        <dbReference type="ARBA" id="ARBA00022473"/>
    </source>
</evidence>